<protein>
    <submittedName>
        <fullName evidence="1">Uncharacterized protein</fullName>
    </submittedName>
</protein>
<evidence type="ECO:0000313" key="1">
    <source>
        <dbReference type="EMBL" id="SMO54460.1"/>
    </source>
</evidence>
<proteinExistence type="predicted"/>
<reference evidence="1 2" key="1">
    <citation type="submission" date="2017-05" db="EMBL/GenBank/DDBJ databases">
        <authorList>
            <person name="Varghese N."/>
            <person name="Submissions S."/>
        </authorList>
    </citation>
    <scope>NUCLEOTIDE SEQUENCE [LARGE SCALE GENOMIC DNA]</scope>
    <source>
        <strain evidence="1 2">DSM 45474</strain>
    </source>
</reference>
<name>A0A521C6Z3_9BACL</name>
<accession>A0A521C6Z3</accession>
<dbReference type="AlphaFoldDB" id="A0A521C6Z3"/>
<gene>
    <name evidence="1" type="ORF">SAMN06264849_103131</name>
</gene>
<sequence>MIHFWQLTPDHEAEADLKAHRELLSEAEKALRWAEHIGDERKVIQWLQEVEFRRDEIRRLEALLERKRSA</sequence>
<organism evidence="1 2">
    <name type="scientific">Melghirimyces algeriensis</name>
    <dbReference type="NCBI Taxonomy" id="910412"/>
    <lineage>
        <taxon>Bacteria</taxon>
        <taxon>Bacillati</taxon>
        <taxon>Bacillota</taxon>
        <taxon>Bacilli</taxon>
        <taxon>Bacillales</taxon>
        <taxon>Thermoactinomycetaceae</taxon>
        <taxon>Melghirimyces</taxon>
    </lineage>
</organism>
<evidence type="ECO:0000313" key="2">
    <source>
        <dbReference type="Proteomes" id="UP000315636"/>
    </source>
</evidence>
<dbReference type="RefSeq" id="WP_142504891.1">
    <property type="nucleotide sequence ID" value="NZ_FXTI01000003.1"/>
</dbReference>
<dbReference type="OrthoDB" id="9948266at2"/>
<dbReference type="EMBL" id="FXTI01000003">
    <property type="protein sequence ID" value="SMO54460.1"/>
    <property type="molecule type" value="Genomic_DNA"/>
</dbReference>
<keyword evidence="2" id="KW-1185">Reference proteome</keyword>
<dbReference type="Proteomes" id="UP000315636">
    <property type="component" value="Unassembled WGS sequence"/>
</dbReference>